<name>A0AAN7UNR5_9PEZI</name>
<accession>A0AAN7UNR5</accession>
<dbReference type="AlphaFoldDB" id="A0AAN7UNR5"/>
<keyword evidence="2" id="KW-1185">Reference proteome</keyword>
<organism evidence="1 2">
    <name type="scientific">Xylaria bambusicola</name>
    <dbReference type="NCBI Taxonomy" id="326684"/>
    <lineage>
        <taxon>Eukaryota</taxon>
        <taxon>Fungi</taxon>
        <taxon>Dikarya</taxon>
        <taxon>Ascomycota</taxon>
        <taxon>Pezizomycotina</taxon>
        <taxon>Sordariomycetes</taxon>
        <taxon>Xylariomycetidae</taxon>
        <taxon>Xylariales</taxon>
        <taxon>Xylariaceae</taxon>
        <taxon>Xylaria</taxon>
    </lineage>
</organism>
<evidence type="ECO:0000313" key="2">
    <source>
        <dbReference type="Proteomes" id="UP001305414"/>
    </source>
</evidence>
<reference evidence="1 2" key="1">
    <citation type="submission" date="2023-10" db="EMBL/GenBank/DDBJ databases">
        <title>Draft genome sequence of Xylaria bambusicola isolate GMP-LS, the root and basal stem rot pathogen of sugarcane in Indonesia.</title>
        <authorList>
            <person name="Selvaraj P."/>
            <person name="Muralishankar V."/>
            <person name="Muruganantham S."/>
            <person name="Sp S."/>
            <person name="Haryani S."/>
            <person name="Lau K.J.X."/>
            <person name="Naqvi N.I."/>
        </authorList>
    </citation>
    <scope>NUCLEOTIDE SEQUENCE [LARGE SCALE GENOMIC DNA]</scope>
    <source>
        <strain evidence="1">GMP-LS</strain>
    </source>
</reference>
<dbReference type="Proteomes" id="UP001305414">
    <property type="component" value="Unassembled WGS sequence"/>
</dbReference>
<evidence type="ECO:0000313" key="1">
    <source>
        <dbReference type="EMBL" id="KAK5636255.1"/>
    </source>
</evidence>
<gene>
    <name evidence="1" type="ORF">RRF57_011967</name>
</gene>
<proteinExistence type="predicted"/>
<comment type="caution">
    <text evidence="1">The sequence shown here is derived from an EMBL/GenBank/DDBJ whole genome shotgun (WGS) entry which is preliminary data.</text>
</comment>
<sequence>MKNEKETLKKYAVAEAADLASSVRIGLVRTRKMSHWVQDDSVNNILFAKFASSTRENFV</sequence>
<protein>
    <submittedName>
        <fullName evidence="1">Uncharacterized protein</fullName>
    </submittedName>
</protein>
<dbReference type="EMBL" id="JAWHQM010000065">
    <property type="protein sequence ID" value="KAK5636255.1"/>
    <property type="molecule type" value="Genomic_DNA"/>
</dbReference>